<dbReference type="Gene3D" id="3.40.50.360">
    <property type="match status" value="1"/>
</dbReference>
<reference evidence="2 3" key="1">
    <citation type="submission" date="2020-08" db="EMBL/GenBank/DDBJ databases">
        <authorList>
            <person name="Liu C."/>
            <person name="Sun Q."/>
        </authorList>
    </citation>
    <scope>NUCLEOTIDE SEQUENCE [LARGE SCALE GENOMIC DNA]</scope>
    <source>
        <strain evidence="2 3">NSJ-59</strain>
    </source>
</reference>
<feature type="domain" description="Flavodoxin-like" evidence="1">
    <location>
        <begin position="5"/>
        <end position="112"/>
    </location>
</feature>
<dbReference type="Pfam" id="PF12641">
    <property type="entry name" value="Flavodoxin_3"/>
    <property type="match status" value="1"/>
</dbReference>
<evidence type="ECO:0000259" key="1">
    <source>
        <dbReference type="Pfam" id="PF12641"/>
    </source>
</evidence>
<dbReference type="InterPro" id="IPR001226">
    <property type="entry name" value="Flavodoxin_CS"/>
</dbReference>
<dbReference type="InterPro" id="IPR029039">
    <property type="entry name" value="Flavoprotein-like_sf"/>
</dbReference>
<organism evidence="2 3">
    <name type="scientific">Megasphaera hominis</name>
    <dbReference type="NCBI Taxonomy" id="159836"/>
    <lineage>
        <taxon>Bacteria</taxon>
        <taxon>Bacillati</taxon>
        <taxon>Bacillota</taxon>
        <taxon>Negativicutes</taxon>
        <taxon>Veillonellales</taxon>
        <taxon>Veillonellaceae</taxon>
        <taxon>Megasphaera</taxon>
    </lineage>
</organism>
<gene>
    <name evidence="2" type="ORF">H8J70_05835</name>
</gene>
<evidence type="ECO:0000313" key="3">
    <source>
        <dbReference type="Proteomes" id="UP000606870"/>
    </source>
</evidence>
<dbReference type="PROSITE" id="PS00201">
    <property type="entry name" value="FLAVODOXIN"/>
    <property type="match status" value="1"/>
</dbReference>
<proteinExistence type="predicted"/>
<dbReference type="InterPro" id="IPR008254">
    <property type="entry name" value="Flavodoxin/NO_synth"/>
</dbReference>
<protein>
    <submittedName>
        <fullName evidence="2">Flavodoxin</fullName>
    </submittedName>
</protein>
<evidence type="ECO:0000313" key="2">
    <source>
        <dbReference type="EMBL" id="MBC3536767.1"/>
    </source>
</evidence>
<comment type="caution">
    <text evidence="2">The sequence shown here is derived from an EMBL/GenBank/DDBJ whole genome shotgun (WGS) entry which is preliminary data.</text>
</comment>
<keyword evidence="3" id="KW-1185">Reference proteome</keyword>
<dbReference type="Proteomes" id="UP000606870">
    <property type="component" value="Unassembled WGS sequence"/>
</dbReference>
<name>A0ABR6VJ56_9FIRM</name>
<sequence length="149" mass="16633">MKSIVIYSSQTGRTRKIAEAIAAGLPQGTPCLPLNEMPANIKDYDCVFFGLWEDRRGPDPEAQAVLKTLENEHIVIFATVHDDVFSDNVSKTLRNMIESLPPQTRVDGTYVTCTDGSHAKEPIRDNEDLRLSDAQDFAENTLRRIEVVA</sequence>
<dbReference type="RefSeq" id="WP_186502925.1">
    <property type="nucleotide sequence ID" value="NZ_JACOGK010000014.1"/>
</dbReference>
<accession>A0ABR6VJ56</accession>
<dbReference type="SUPFAM" id="SSF52218">
    <property type="entry name" value="Flavoproteins"/>
    <property type="match status" value="1"/>
</dbReference>
<dbReference type="EMBL" id="JACOGK010000014">
    <property type="protein sequence ID" value="MBC3536767.1"/>
    <property type="molecule type" value="Genomic_DNA"/>
</dbReference>